<evidence type="ECO:0000256" key="3">
    <source>
        <dbReference type="ARBA" id="ARBA00022723"/>
    </source>
</evidence>
<proteinExistence type="inferred from homology"/>
<evidence type="ECO:0000256" key="5">
    <source>
        <dbReference type="ARBA" id="ARBA00022842"/>
    </source>
</evidence>
<dbReference type="InterPro" id="IPR000086">
    <property type="entry name" value="NUDIX_hydrolase_dom"/>
</dbReference>
<feature type="domain" description="Nudix hydrolase" evidence="6">
    <location>
        <begin position="19"/>
        <end position="147"/>
    </location>
</feature>
<evidence type="ECO:0000313" key="8">
    <source>
        <dbReference type="Proteomes" id="UP001428290"/>
    </source>
</evidence>
<evidence type="ECO:0000313" key="7">
    <source>
        <dbReference type="EMBL" id="GAA5530544.1"/>
    </source>
</evidence>
<comment type="cofactor">
    <cofactor evidence="1">
        <name>Mg(2+)</name>
        <dbReference type="ChEBI" id="CHEBI:18420"/>
    </cofactor>
</comment>
<sequence>MGREDQGINNNLHRWQTIPRTLCFVIFGSGAERQVLLLRGAPTKRVWPNRLNGVGGHIERNEDFLSATLREVHEETGLTVAQPRLAGIVHIDSGADVGIVMAVWTAEASNQNIVSSVEGALEWHSAAQLPTSDLVDDLAILLPKVLSMQPHDPPFFAHYSYDEQNQLRIAWQA</sequence>
<dbReference type="CDD" id="cd18886">
    <property type="entry name" value="NUDIX_MutT_Nudt1"/>
    <property type="match status" value="1"/>
</dbReference>
<evidence type="ECO:0000259" key="6">
    <source>
        <dbReference type="PROSITE" id="PS51462"/>
    </source>
</evidence>
<dbReference type="Proteomes" id="UP001428290">
    <property type="component" value="Unassembled WGS sequence"/>
</dbReference>
<keyword evidence="3" id="KW-0479">Metal-binding</keyword>
<dbReference type="RefSeq" id="WP_345724145.1">
    <property type="nucleotide sequence ID" value="NZ_BAABRU010000020.1"/>
</dbReference>
<dbReference type="PROSITE" id="PS51462">
    <property type="entry name" value="NUDIX"/>
    <property type="match status" value="1"/>
</dbReference>
<dbReference type="InterPro" id="IPR015797">
    <property type="entry name" value="NUDIX_hydrolase-like_dom_sf"/>
</dbReference>
<accession>A0ABP9X588</accession>
<dbReference type="PANTHER" id="PTHR43758">
    <property type="entry name" value="7,8-DIHYDRO-8-OXOGUANINE TRIPHOSPHATASE"/>
    <property type="match status" value="1"/>
</dbReference>
<dbReference type="PANTHER" id="PTHR43758:SF8">
    <property type="entry name" value="8-OXO-DGTP DIPHOSPHATASE YTKD-RELATED"/>
    <property type="match status" value="1"/>
</dbReference>
<comment type="caution">
    <text evidence="7">The sequence shown here is derived from an EMBL/GenBank/DDBJ whole genome shotgun (WGS) entry which is preliminary data.</text>
</comment>
<dbReference type="EMBL" id="BAABRU010000020">
    <property type="protein sequence ID" value="GAA5530544.1"/>
    <property type="molecule type" value="Genomic_DNA"/>
</dbReference>
<name>A0ABP9X588_9CHLR</name>
<protein>
    <recommendedName>
        <fullName evidence="6">Nudix hydrolase domain-containing protein</fullName>
    </recommendedName>
</protein>
<keyword evidence="5" id="KW-0460">Magnesium</keyword>
<evidence type="ECO:0000256" key="4">
    <source>
        <dbReference type="ARBA" id="ARBA00022801"/>
    </source>
</evidence>
<dbReference type="Gene3D" id="3.90.79.10">
    <property type="entry name" value="Nucleoside Triphosphate Pyrophosphohydrolase"/>
    <property type="match status" value="1"/>
</dbReference>
<dbReference type="SUPFAM" id="SSF55811">
    <property type="entry name" value="Nudix"/>
    <property type="match status" value="1"/>
</dbReference>
<reference evidence="7 8" key="1">
    <citation type="submission" date="2024-02" db="EMBL/GenBank/DDBJ databases">
        <title>Herpetosiphon gulosus NBRC 112829.</title>
        <authorList>
            <person name="Ichikawa N."/>
            <person name="Katano-Makiyama Y."/>
            <person name="Hidaka K."/>
        </authorList>
    </citation>
    <scope>NUCLEOTIDE SEQUENCE [LARGE SCALE GENOMIC DNA]</scope>
    <source>
        <strain evidence="7 8">NBRC 112829</strain>
    </source>
</reference>
<keyword evidence="8" id="KW-1185">Reference proteome</keyword>
<dbReference type="Pfam" id="PF00293">
    <property type="entry name" value="NUDIX"/>
    <property type="match status" value="1"/>
</dbReference>
<gene>
    <name evidence="7" type="ORF">Hgul01_04363</name>
</gene>
<evidence type="ECO:0000256" key="1">
    <source>
        <dbReference type="ARBA" id="ARBA00001946"/>
    </source>
</evidence>
<organism evidence="7 8">
    <name type="scientific">Herpetosiphon gulosus</name>
    <dbReference type="NCBI Taxonomy" id="1973496"/>
    <lineage>
        <taxon>Bacteria</taxon>
        <taxon>Bacillati</taxon>
        <taxon>Chloroflexota</taxon>
        <taxon>Chloroflexia</taxon>
        <taxon>Herpetosiphonales</taxon>
        <taxon>Herpetosiphonaceae</taxon>
        <taxon>Herpetosiphon</taxon>
    </lineage>
</organism>
<keyword evidence="4" id="KW-0378">Hydrolase</keyword>
<comment type="similarity">
    <text evidence="2">Belongs to the Nudix hydrolase family.</text>
</comment>
<evidence type="ECO:0000256" key="2">
    <source>
        <dbReference type="ARBA" id="ARBA00005582"/>
    </source>
</evidence>